<proteinExistence type="predicted"/>
<dbReference type="InterPro" id="IPR003346">
    <property type="entry name" value="Transposase_20"/>
</dbReference>
<comment type="caution">
    <text evidence="3">The sequence shown here is derived from an EMBL/GenBank/DDBJ whole genome shotgun (WGS) entry which is preliminary data.</text>
</comment>
<name>A0ABS0B3S8_9BACT</name>
<evidence type="ECO:0000256" key="1">
    <source>
        <dbReference type="SAM" id="MobiDB-lite"/>
    </source>
</evidence>
<evidence type="ECO:0000259" key="2">
    <source>
        <dbReference type="Pfam" id="PF02371"/>
    </source>
</evidence>
<dbReference type="NCBIfam" id="NF033542">
    <property type="entry name" value="transpos_IS110"/>
    <property type="match status" value="1"/>
</dbReference>
<dbReference type="Pfam" id="PF02371">
    <property type="entry name" value="Transposase_20"/>
    <property type="match status" value="1"/>
</dbReference>
<feature type="region of interest" description="Disordered" evidence="1">
    <location>
        <begin position="147"/>
        <end position="170"/>
    </location>
</feature>
<dbReference type="PANTHER" id="PTHR33055">
    <property type="entry name" value="TRANSPOSASE FOR INSERTION SEQUENCE ELEMENT IS1111A"/>
    <property type="match status" value="1"/>
</dbReference>
<evidence type="ECO:0000313" key="3">
    <source>
        <dbReference type="EMBL" id="MBF5060250.1"/>
    </source>
</evidence>
<feature type="compositionally biased region" description="Basic residues" evidence="1">
    <location>
        <begin position="156"/>
        <end position="165"/>
    </location>
</feature>
<keyword evidence="4" id="KW-1185">Reference proteome</keyword>
<accession>A0ABS0B3S8</accession>
<dbReference type="EMBL" id="JAAEJV010000104">
    <property type="protein sequence ID" value="MBF5060250.1"/>
    <property type="molecule type" value="Genomic_DNA"/>
</dbReference>
<reference evidence="3 4" key="1">
    <citation type="submission" date="2020-01" db="EMBL/GenBank/DDBJ databases">
        <title>Draft genome sequence of Cand. Neptunochlamydia vexilliferae K9.</title>
        <authorList>
            <person name="Schulz F."/>
            <person name="Koestlbacher S."/>
            <person name="Wascher F."/>
            <person name="Pizzetti I."/>
            <person name="Horn M."/>
        </authorList>
    </citation>
    <scope>NUCLEOTIDE SEQUENCE [LARGE SCALE GENOMIC DNA]</scope>
    <source>
        <strain evidence="3 4">K9</strain>
    </source>
</reference>
<feature type="domain" description="Transposase IS116/IS110/IS902 C-terminal" evidence="2">
    <location>
        <begin position="186"/>
        <end position="263"/>
    </location>
</feature>
<dbReference type="Proteomes" id="UP001194714">
    <property type="component" value="Unassembled WGS sequence"/>
</dbReference>
<dbReference type="InterPro" id="IPR047650">
    <property type="entry name" value="Transpos_IS110"/>
</dbReference>
<dbReference type="PANTHER" id="PTHR33055:SF13">
    <property type="entry name" value="TRANSPOSASE"/>
    <property type="match status" value="1"/>
</dbReference>
<evidence type="ECO:0000313" key="4">
    <source>
        <dbReference type="Proteomes" id="UP001194714"/>
    </source>
</evidence>
<protein>
    <recommendedName>
        <fullName evidence="2">Transposase IS116/IS110/IS902 C-terminal domain-containing protein</fullName>
    </recommendedName>
</protein>
<sequence length="338" mass="38053">MLHYLRGSFRPSNNIVELRSYVRQRSRLFEAGATQTQLMHKALTQMNIQLNHVISDITGTTGLNIIQAILKGTRSPEILANLSVGKCRKNIERIKKALEGNFRAEHVFALKQAYEGYEFFHKQIQKCEEAIEKALLLLEVEQPSSTKDESAFKSPSQKHRRKTQSHRSSYSFNVSASIQKVTKCDLTTIPGIEGNTAMKILSEIGTDPTKWSSPKAFVSWLGLCPGNKVSGGKVLSSRTRPSDNRAAQALRMAAFSLHRSKTALGAFFRRMRCRLGAPKAITATAHKLARILYRMLVTGENYREIGENYYEQQHQARVLANLKKRAKEVGHDLVPITQ</sequence>
<gene>
    <name evidence="3" type="ORF">NEPTK9_001783</name>
</gene>
<organism evidence="3 4">
    <name type="scientific">Candidatus Neptunichlamydia vexilliferae</name>
    <dbReference type="NCBI Taxonomy" id="1651774"/>
    <lineage>
        <taxon>Bacteria</taxon>
        <taxon>Pseudomonadati</taxon>
        <taxon>Chlamydiota</taxon>
        <taxon>Chlamydiia</taxon>
        <taxon>Parachlamydiales</taxon>
        <taxon>Simkaniaceae</taxon>
        <taxon>Candidatus Neptunichlamydia</taxon>
    </lineage>
</organism>
<dbReference type="RefSeq" id="WP_194848564.1">
    <property type="nucleotide sequence ID" value="NZ_JAAEJV010000104.1"/>
</dbReference>